<accession>A0A177C3D1</accession>
<gene>
    <name evidence="1" type="ORF">CC84DRAFT_185541</name>
</gene>
<dbReference type="EMBL" id="KV441557">
    <property type="protein sequence ID" value="OAG01287.1"/>
    <property type="molecule type" value="Genomic_DNA"/>
</dbReference>
<sequence>MASIVLTSRPPLVHPEPLGARCRIDSSRTWMRTTFYLEPSGSHARRRHVPSRALRLAGSLDTGSRIPCPRQPPTAAPSQTFLFDAFIRAACAVLTPLLRYCHAGSAARCTLRRDGARHLQLSRRLAAHFVKRRPSAQVCPVEPASAADRRCLFLRHATTCASLRARE</sequence>
<reference evidence="1 2" key="1">
    <citation type="submission" date="2016-05" db="EMBL/GenBank/DDBJ databases">
        <title>Comparative analysis of secretome profiles of manganese(II)-oxidizing ascomycete fungi.</title>
        <authorList>
            <consortium name="DOE Joint Genome Institute"/>
            <person name="Zeiner C.A."/>
            <person name="Purvine S.O."/>
            <person name="Zink E.M."/>
            <person name="Wu S."/>
            <person name="Pasa-Tolic L."/>
            <person name="Chaput D.L."/>
            <person name="Haridas S."/>
            <person name="Grigoriev I.V."/>
            <person name="Santelli C.M."/>
            <person name="Hansel C.M."/>
        </authorList>
    </citation>
    <scope>NUCLEOTIDE SEQUENCE [LARGE SCALE GENOMIC DNA]</scope>
    <source>
        <strain evidence="1 2">AP3s5-JAC2a</strain>
    </source>
</reference>
<protein>
    <submittedName>
        <fullName evidence="1">Uncharacterized protein</fullName>
    </submittedName>
</protein>
<proteinExistence type="predicted"/>
<name>A0A177C3D1_9PLEO</name>
<organism evidence="1 2">
    <name type="scientific">Paraphaeosphaeria sporulosa</name>
    <dbReference type="NCBI Taxonomy" id="1460663"/>
    <lineage>
        <taxon>Eukaryota</taxon>
        <taxon>Fungi</taxon>
        <taxon>Dikarya</taxon>
        <taxon>Ascomycota</taxon>
        <taxon>Pezizomycotina</taxon>
        <taxon>Dothideomycetes</taxon>
        <taxon>Pleosporomycetidae</taxon>
        <taxon>Pleosporales</taxon>
        <taxon>Massarineae</taxon>
        <taxon>Didymosphaeriaceae</taxon>
        <taxon>Paraphaeosphaeria</taxon>
    </lineage>
</organism>
<dbReference type="GeneID" id="28768991"/>
<evidence type="ECO:0000313" key="1">
    <source>
        <dbReference type="EMBL" id="OAG01287.1"/>
    </source>
</evidence>
<dbReference type="InParanoid" id="A0A177C3D1"/>
<dbReference type="AlphaFoldDB" id="A0A177C3D1"/>
<evidence type="ECO:0000313" key="2">
    <source>
        <dbReference type="Proteomes" id="UP000077069"/>
    </source>
</evidence>
<keyword evidence="2" id="KW-1185">Reference proteome</keyword>
<dbReference type="RefSeq" id="XP_018031652.1">
    <property type="nucleotide sequence ID" value="XM_018185505.1"/>
</dbReference>
<dbReference type="Proteomes" id="UP000077069">
    <property type="component" value="Unassembled WGS sequence"/>
</dbReference>